<evidence type="ECO:0000313" key="3">
    <source>
        <dbReference type="Proteomes" id="UP000326924"/>
    </source>
</evidence>
<comment type="caution">
    <text evidence="2">The sequence shown here is derived from an EMBL/GenBank/DDBJ whole genome shotgun (WGS) entry which is preliminary data.</text>
</comment>
<feature type="region of interest" description="Disordered" evidence="1">
    <location>
        <begin position="238"/>
        <end position="265"/>
    </location>
</feature>
<dbReference type="EMBL" id="VXIS01000076">
    <property type="protein sequence ID" value="KAA8907679.1"/>
    <property type="molecule type" value="Genomic_DNA"/>
</dbReference>
<protein>
    <submittedName>
        <fullName evidence="2">Uncharacterized protein</fullName>
    </submittedName>
</protein>
<proteinExistence type="predicted"/>
<dbReference type="InParanoid" id="A0A5J5EYP9"/>
<evidence type="ECO:0000313" key="2">
    <source>
        <dbReference type="EMBL" id="KAA8907679.1"/>
    </source>
</evidence>
<dbReference type="AlphaFoldDB" id="A0A5J5EYP9"/>
<accession>A0A5J5EYP9</accession>
<dbReference type="Proteomes" id="UP000326924">
    <property type="component" value="Unassembled WGS sequence"/>
</dbReference>
<sequence>MTLFNYSPDVKRHAPRLQSCLAPNTDKPFLAATFATLPRCAMFQAASAGVNRRMPVPILFDHTGTVDTAGCSPTAAVPPTLQLLPNDTGKSEAKKKTAWCELLGLRYEDHLVIANASAGYEQTTNRQCDTCRSLAALSQTRLQPAIQLPTWTKTVANGVSPLAFSLVAEASWSCTSTTHVRVCSYQTRCTTRSKDFARTKAPLRLFYVLTVAPDPVHDRGQQNDSVVDVAQSSVVVQDPARSGGGSRFVPSGCSGSSGSGGSTGEIDTIEARVHILRLREDNTMQLMRHVLSVEGVNFGIMVFDNCVCTFDDGVRVRIGRREQSQTARRLWGTGGAVL</sequence>
<evidence type="ECO:0000256" key="1">
    <source>
        <dbReference type="SAM" id="MobiDB-lite"/>
    </source>
</evidence>
<gene>
    <name evidence="2" type="ORF">FN846DRAFT_889758</name>
</gene>
<keyword evidence="3" id="KW-1185">Reference proteome</keyword>
<organism evidence="2 3">
    <name type="scientific">Sphaerosporella brunnea</name>
    <dbReference type="NCBI Taxonomy" id="1250544"/>
    <lineage>
        <taxon>Eukaryota</taxon>
        <taxon>Fungi</taxon>
        <taxon>Dikarya</taxon>
        <taxon>Ascomycota</taxon>
        <taxon>Pezizomycotina</taxon>
        <taxon>Pezizomycetes</taxon>
        <taxon>Pezizales</taxon>
        <taxon>Pyronemataceae</taxon>
        <taxon>Sphaerosporella</taxon>
    </lineage>
</organism>
<reference evidence="2 3" key="1">
    <citation type="submission" date="2019-09" db="EMBL/GenBank/DDBJ databases">
        <title>Draft genome of the ectomycorrhizal ascomycete Sphaerosporella brunnea.</title>
        <authorList>
            <consortium name="DOE Joint Genome Institute"/>
            <person name="Benucci G.M."/>
            <person name="Marozzi G."/>
            <person name="Antonielli L."/>
            <person name="Sanchez S."/>
            <person name="Marco P."/>
            <person name="Wang X."/>
            <person name="Falini L.B."/>
            <person name="Barry K."/>
            <person name="Haridas S."/>
            <person name="Lipzen A."/>
            <person name="Labutti K."/>
            <person name="Grigoriev I.V."/>
            <person name="Murat C."/>
            <person name="Martin F."/>
            <person name="Albertini E."/>
            <person name="Donnini D."/>
            <person name="Bonito G."/>
        </authorList>
    </citation>
    <scope>NUCLEOTIDE SEQUENCE [LARGE SCALE GENOMIC DNA]</scope>
    <source>
        <strain evidence="2 3">Sb_GMNB300</strain>
    </source>
</reference>
<name>A0A5J5EYP9_9PEZI</name>